<evidence type="ECO:0000313" key="9">
    <source>
        <dbReference type="EMBL" id="CAL1149834.1"/>
    </source>
</evidence>
<evidence type="ECO:0000256" key="4">
    <source>
        <dbReference type="ARBA" id="ARBA00034617"/>
    </source>
</evidence>
<comment type="similarity">
    <text evidence="1">Belongs to the helicase family. RecQ subfamily.</text>
</comment>
<evidence type="ECO:0000256" key="3">
    <source>
        <dbReference type="ARBA" id="ARBA00023235"/>
    </source>
</evidence>
<dbReference type="InterPro" id="IPR014001">
    <property type="entry name" value="Helicase_ATP-bd"/>
</dbReference>
<keyword evidence="10" id="KW-0067">ATP-binding</keyword>
<dbReference type="GO" id="GO:0000724">
    <property type="term" value="P:double-strand break repair via homologous recombination"/>
    <property type="evidence" value="ECO:0007669"/>
    <property type="project" value="TreeGrafter"/>
</dbReference>
<dbReference type="PANTHER" id="PTHR13710:SF105">
    <property type="entry name" value="ATP-DEPENDENT DNA HELICASE Q1"/>
    <property type="match status" value="1"/>
</dbReference>
<reference evidence="9" key="2">
    <citation type="submission" date="2024-04" db="EMBL/GenBank/DDBJ databases">
        <authorList>
            <person name="Chen Y."/>
            <person name="Shah S."/>
            <person name="Dougan E. K."/>
            <person name="Thang M."/>
            <person name="Chan C."/>
        </authorList>
    </citation>
    <scope>NUCLEOTIDE SEQUENCE [LARGE SCALE GENOMIC DNA]</scope>
</reference>
<dbReference type="GO" id="GO:0005524">
    <property type="term" value="F:ATP binding"/>
    <property type="evidence" value="ECO:0007669"/>
    <property type="project" value="InterPro"/>
</dbReference>
<evidence type="ECO:0000256" key="1">
    <source>
        <dbReference type="ARBA" id="ARBA00005446"/>
    </source>
</evidence>
<dbReference type="OrthoDB" id="10261556at2759"/>
<dbReference type="SMART" id="SM00487">
    <property type="entry name" value="DEXDc"/>
    <property type="match status" value="1"/>
</dbReference>
<dbReference type="PANTHER" id="PTHR13710">
    <property type="entry name" value="DNA HELICASE RECQ FAMILY MEMBER"/>
    <property type="match status" value="1"/>
</dbReference>
<sequence>MATAKEFSAMASSHLKPGRDLGAGDRKRRRSVEAWAAGRSCFVLSGTGSGKSGCFILPALVERHWHQTYGSQGPVPVALVISPLVSLMHDQAQRLRQHGLSAVVCSPQGGEASWPQVLHAVQNGAFVVFMSPERALKEVHSQRLKQLQRVSLVAIDEAHCVSEWGHDFRVLRACLCKACNLSQGWLVAIQWMWLVPGIAQGMPGGDIVKDAKDAAHFTAHVAGMIHTRSAKAWAQQSASRSAEALDQAQTALKEVERIEAWQNSLGPCALPLSLCIPWHSHSHHQRRKAGHQDFL</sequence>
<protein>
    <recommendedName>
        <fullName evidence="5">DNA 3'-5' helicase</fullName>
        <ecNumber evidence="5">5.6.2.4</ecNumber>
    </recommendedName>
</protein>
<evidence type="ECO:0000313" key="8">
    <source>
        <dbReference type="EMBL" id="CAI3996459.1"/>
    </source>
</evidence>
<dbReference type="GO" id="GO:0005694">
    <property type="term" value="C:chromosome"/>
    <property type="evidence" value="ECO:0007669"/>
    <property type="project" value="TreeGrafter"/>
</dbReference>
<dbReference type="EC" id="5.6.2.4" evidence="5"/>
<dbReference type="GO" id="GO:0003677">
    <property type="term" value="F:DNA binding"/>
    <property type="evidence" value="ECO:0007669"/>
    <property type="project" value="UniProtKB-KW"/>
</dbReference>
<dbReference type="Gene3D" id="3.40.50.300">
    <property type="entry name" value="P-loop containing nucleotide triphosphate hydrolases"/>
    <property type="match status" value="1"/>
</dbReference>
<dbReference type="Pfam" id="PF00270">
    <property type="entry name" value="DEAD"/>
    <property type="match status" value="1"/>
</dbReference>
<keyword evidence="2" id="KW-0238">DNA-binding</keyword>
<dbReference type="GO" id="GO:0043138">
    <property type="term" value="F:3'-5' DNA helicase activity"/>
    <property type="evidence" value="ECO:0007669"/>
    <property type="project" value="UniProtKB-EC"/>
</dbReference>
<dbReference type="GO" id="GO:0009378">
    <property type="term" value="F:four-way junction helicase activity"/>
    <property type="evidence" value="ECO:0007669"/>
    <property type="project" value="TreeGrafter"/>
</dbReference>
<evidence type="ECO:0000256" key="2">
    <source>
        <dbReference type="ARBA" id="ARBA00023125"/>
    </source>
</evidence>
<dbReference type="EMBL" id="CAMXCT020002212">
    <property type="protein sequence ID" value="CAL1149834.1"/>
    <property type="molecule type" value="Genomic_DNA"/>
</dbReference>
<dbReference type="InterPro" id="IPR027417">
    <property type="entry name" value="P-loop_NTPase"/>
</dbReference>
<evidence type="ECO:0000259" key="7">
    <source>
        <dbReference type="PROSITE" id="PS51192"/>
    </source>
</evidence>
<name>A0A9P1CRJ9_9DINO</name>
<dbReference type="GO" id="GO:0005737">
    <property type="term" value="C:cytoplasm"/>
    <property type="evidence" value="ECO:0007669"/>
    <property type="project" value="TreeGrafter"/>
</dbReference>
<proteinExistence type="inferred from homology"/>
<gene>
    <name evidence="8" type="ORF">C1SCF055_LOCUS22936</name>
</gene>
<keyword evidence="3" id="KW-0413">Isomerase</keyword>
<dbReference type="SUPFAM" id="SSF52540">
    <property type="entry name" value="P-loop containing nucleoside triphosphate hydrolases"/>
    <property type="match status" value="1"/>
</dbReference>
<dbReference type="Proteomes" id="UP001152797">
    <property type="component" value="Unassembled WGS sequence"/>
</dbReference>
<organism evidence="8">
    <name type="scientific">Cladocopium goreaui</name>
    <dbReference type="NCBI Taxonomy" id="2562237"/>
    <lineage>
        <taxon>Eukaryota</taxon>
        <taxon>Sar</taxon>
        <taxon>Alveolata</taxon>
        <taxon>Dinophyceae</taxon>
        <taxon>Suessiales</taxon>
        <taxon>Symbiodiniaceae</taxon>
        <taxon>Cladocopium</taxon>
    </lineage>
</organism>
<evidence type="ECO:0000256" key="6">
    <source>
        <dbReference type="SAM" id="MobiDB-lite"/>
    </source>
</evidence>
<evidence type="ECO:0000256" key="5">
    <source>
        <dbReference type="ARBA" id="ARBA00034808"/>
    </source>
</evidence>
<reference evidence="8" key="1">
    <citation type="submission" date="2022-10" db="EMBL/GenBank/DDBJ databases">
        <authorList>
            <person name="Chen Y."/>
            <person name="Dougan E. K."/>
            <person name="Chan C."/>
            <person name="Rhodes N."/>
            <person name="Thang M."/>
        </authorList>
    </citation>
    <scope>NUCLEOTIDE SEQUENCE</scope>
</reference>
<comment type="caution">
    <text evidence="8">The sequence shown here is derived from an EMBL/GenBank/DDBJ whole genome shotgun (WGS) entry which is preliminary data.</text>
</comment>
<keyword evidence="10" id="KW-0547">Nucleotide-binding</keyword>
<feature type="region of interest" description="Disordered" evidence="6">
    <location>
        <begin position="1"/>
        <end position="26"/>
    </location>
</feature>
<evidence type="ECO:0000313" key="10">
    <source>
        <dbReference type="EMBL" id="CAL4783771.1"/>
    </source>
</evidence>
<feature type="domain" description="Helicase ATP-binding" evidence="7">
    <location>
        <begin position="32"/>
        <end position="171"/>
    </location>
</feature>
<keyword evidence="11" id="KW-1185">Reference proteome</keyword>
<dbReference type="EMBL" id="CAMXCT030002212">
    <property type="protein sequence ID" value="CAL4783771.1"/>
    <property type="molecule type" value="Genomic_DNA"/>
</dbReference>
<keyword evidence="10" id="KW-0378">Hydrolase</keyword>
<dbReference type="EMBL" id="CAMXCT010002212">
    <property type="protein sequence ID" value="CAI3996459.1"/>
    <property type="molecule type" value="Genomic_DNA"/>
</dbReference>
<accession>A0A9P1CRJ9</accession>
<dbReference type="InterPro" id="IPR011545">
    <property type="entry name" value="DEAD/DEAH_box_helicase_dom"/>
</dbReference>
<dbReference type="PROSITE" id="PS51192">
    <property type="entry name" value="HELICASE_ATP_BIND_1"/>
    <property type="match status" value="1"/>
</dbReference>
<keyword evidence="10" id="KW-0347">Helicase</keyword>
<comment type="catalytic activity">
    <reaction evidence="4">
        <text>Couples ATP hydrolysis with the unwinding of duplex DNA by translocating in the 3'-5' direction.</text>
        <dbReference type="EC" id="5.6.2.4"/>
    </reaction>
</comment>
<evidence type="ECO:0000313" key="11">
    <source>
        <dbReference type="Proteomes" id="UP001152797"/>
    </source>
</evidence>
<dbReference type="AlphaFoldDB" id="A0A9P1CRJ9"/>